<dbReference type="EMBL" id="JAGKHQ010000020">
    <property type="protein sequence ID" value="KAG7479880.1"/>
    <property type="molecule type" value="Genomic_DNA"/>
</dbReference>
<evidence type="ECO:0000313" key="1">
    <source>
        <dbReference type="EMBL" id="KAG7479880.1"/>
    </source>
</evidence>
<sequence length="65" mass="7339">MSQNNMVWPSGHQCHDVIELGDMLLTLELRGRRMTYDTSSLHRCSDLCVGLDDGQEASPRQHPEA</sequence>
<proteinExistence type="predicted"/>
<evidence type="ECO:0000313" key="2">
    <source>
        <dbReference type="Proteomes" id="UP000693946"/>
    </source>
</evidence>
<dbReference type="AlphaFoldDB" id="A0AAV6Q0P5"/>
<name>A0AAV6Q0P5_SOLSE</name>
<comment type="caution">
    <text evidence="1">The sequence shown here is derived from an EMBL/GenBank/DDBJ whole genome shotgun (WGS) entry which is preliminary data.</text>
</comment>
<organism evidence="1 2">
    <name type="scientific">Solea senegalensis</name>
    <name type="common">Senegalese sole</name>
    <dbReference type="NCBI Taxonomy" id="28829"/>
    <lineage>
        <taxon>Eukaryota</taxon>
        <taxon>Metazoa</taxon>
        <taxon>Chordata</taxon>
        <taxon>Craniata</taxon>
        <taxon>Vertebrata</taxon>
        <taxon>Euteleostomi</taxon>
        <taxon>Actinopterygii</taxon>
        <taxon>Neopterygii</taxon>
        <taxon>Teleostei</taxon>
        <taxon>Neoteleostei</taxon>
        <taxon>Acanthomorphata</taxon>
        <taxon>Carangaria</taxon>
        <taxon>Pleuronectiformes</taxon>
        <taxon>Pleuronectoidei</taxon>
        <taxon>Soleidae</taxon>
        <taxon>Solea</taxon>
    </lineage>
</organism>
<dbReference type="Proteomes" id="UP000693946">
    <property type="component" value="Linkage Group LG8"/>
</dbReference>
<gene>
    <name evidence="1" type="ORF">JOB18_037599</name>
</gene>
<protein>
    <submittedName>
        <fullName evidence="1">Uncharacterized protein</fullName>
    </submittedName>
</protein>
<keyword evidence="2" id="KW-1185">Reference proteome</keyword>
<accession>A0AAV6Q0P5</accession>
<reference evidence="1 2" key="1">
    <citation type="journal article" date="2021" name="Sci. Rep.">
        <title>Chromosome anchoring in Senegalese sole (Solea senegalensis) reveals sex-associated markers and genome rearrangements in flatfish.</title>
        <authorList>
            <person name="Guerrero-Cozar I."/>
            <person name="Gomez-Garrido J."/>
            <person name="Berbel C."/>
            <person name="Martinez-Blanch J.F."/>
            <person name="Alioto T."/>
            <person name="Claros M.G."/>
            <person name="Gagnaire P.A."/>
            <person name="Manchado M."/>
        </authorList>
    </citation>
    <scope>NUCLEOTIDE SEQUENCE [LARGE SCALE GENOMIC DNA]</scope>
    <source>
        <strain evidence="1">Sse05_10M</strain>
    </source>
</reference>